<dbReference type="Proteomes" id="UP000024329">
    <property type="component" value="Unassembled WGS sequence"/>
</dbReference>
<dbReference type="RefSeq" id="WP_081799039.1">
    <property type="nucleotide sequence ID" value="NZ_CP017076.1"/>
</dbReference>
<dbReference type="AlphaFoldDB" id="A0A031JWE4"/>
<dbReference type="PRINTS" id="PR00039">
    <property type="entry name" value="HTHLYSR"/>
</dbReference>
<dbReference type="PATRIC" id="fig|158500.4.peg.2974"/>
<comment type="similarity">
    <text evidence="1">Belongs to the LysR transcriptional regulatory family.</text>
</comment>
<dbReference type="GO" id="GO:0003700">
    <property type="term" value="F:DNA-binding transcription factor activity"/>
    <property type="evidence" value="ECO:0007669"/>
    <property type="project" value="InterPro"/>
</dbReference>
<evidence type="ECO:0000256" key="1">
    <source>
        <dbReference type="ARBA" id="ARBA00009437"/>
    </source>
</evidence>
<reference evidence="3 4" key="1">
    <citation type="submission" date="2014-03" db="EMBL/GenBank/DDBJ databases">
        <title>Whole genome sequence of Novosphingobium resinovorum KF1.</title>
        <authorList>
            <person name="Gan H.M."/>
            <person name="Gan H.Y."/>
            <person name="Chew T.H."/>
            <person name="Savka M.A."/>
        </authorList>
    </citation>
    <scope>NUCLEOTIDE SEQUENCE [LARGE SCALE GENOMIC DNA]</scope>
    <source>
        <strain evidence="3 4">KF1</strain>
    </source>
</reference>
<organism evidence="3 4">
    <name type="scientific">Novosphingobium resinovorum</name>
    <dbReference type="NCBI Taxonomy" id="158500"/>
    <lineage>
        <taxon>Bacteria</taxon>
        <taxon>Pseudomonadati</taxon>
        <taxon>Pseudomonadota</taxon>
        <taxon>Alphaproteobacteria</taxon>
        <taxon>Sphingomonadales</taxon>
        <taxon>Sphingomonadaceae</taxon>
        <taxon>Novosphingobium</taxon>
    </lineage>
</organism>
<dbReference type="GO" id="GO:0006351">
    <property type="term" value="P:DNA-templated transcription"/>
    <property type="evidence" value="ECO:0007669"/>
    <property type="project" value="TreeGrafter"/>
</dbReference>
<proteinExistence type="inferred from homology"/>
<dbReference type="Gene3D" id="1.10.10.10">
    <property type="entry name" value="Winged helix-like DNA-binding domain superfamily/Winged helix DNA-binding domain"/>
    <property type="match status" value="1"/>
</dbReference>
<dbReference type="OrthoDB" id="7500534at2"/>
<gene>
    <name evidence="3" type="ORF">BV97_02906</name>
</gene>
<dbReference type="InterPro" id="IPR036390">
    <property type="entry name" value="WH_DNA-bd_sf"/>
</dbReference>
<dbReference type="InterPro" id="IPR058163">
    <property type="entry name" value="LysR-type_TF_proteobact-type"/>
</dbReference>
<dbReference type="PROSITE" id="PS50931">
    <property type="entry name" value="HTH_LYSR"/>
    <property type="match status" value="1"/>
</dbReference>
<protein>
    <submittedName>
        <fullName evidence="3">LysR family transcriptional regulator</fullName>
    </submittedName>
</protein>
<dbReference type="SUPFAM" id="SSF46785">
    <property type="entry name" value="Winged helix' DNA-binding domain"/>
    <property type="match status" value="1"/>
</dbReference>
<dbReference type="PANTHER" id="PTHR30537">
    <property type="entry name" value="HTH-TYPE TRANSCRIPTIONAL REGULATOR"/>
    <property type="match status" value="1"/>
</dbReference>
<dbReference type="PANTHER" id="PTHR30537:SF74">
    <property type="entry name" value="HTH-TYPE TRANSCRIPTIONAL REGULATOR TRPI"/>
    <property type="match status" value="1"/>
</dbReference>
<dbReference type="InterPro" id="IPR036388">
    <property type="entry name" value="WH-like_DNA-bd_sf"/>
</dbReference>
<sequence>MTGPYPLNALRAFEAVARNRSFALAARELQVTPSAVGQLVARLERDLGTELFARPRRGPGDLSLTPRAARALPDLQEGFASLSRAVTYLERGG</sequence>
<accession>A0A031JWE4</accession>
<dbReference type="GO" id="GO:0043565">
    <property type="term" value="F:sequence-specific DNA binding"/>
    <property type="evidence" value="ECO:0007669"/>
    <property type="project" value="TreeGrafter"/>
</dbReference>
<dbReference type="eggNOG" id="COG0583">
    <property type="taxonomic scope" value="Bacteria"/>
</dbReference>
<name>A0A031JWE4_9SPHN</name>
<evidence type="ECO:0000313" key="4">
    <source>
        <dbReference type="Proteomes" id="UP000024329"/>
    </source>
</evidence>
<feature type="domain" description="HTH lysR-type" evidence="2">
    <location>
        <begin position="5"/>
        <end position="65"/>
    </location>
</feature>
<dbReference type="InterPro" id="IPR000847">
    <property type="entry name" value="LysR_HTH_N"/>
</dbReference>
<evidence type="ECO:0000313" key="3">
    <source>
        <dbReference type="EMBL" id="EZP81245.1"/>
    </source>
</evidence>
<evidence type="ECO:0000259" key="2">
    <source>
        <dbReference type="PROSITE" id="PS50931"/>
    </source>
</evidence>
<dbReference type="Pfam" id="PF00126">
    <property type="entry name" value="HTH_1"/>
    <property type="match status" value="1"/>
</dbReference>
<dbReference type="EMBL" id="JFYZ01000013">
    <property type="protein sequence ID" value="EZP81245.1"/>
    <property type="molecule type" value="Genomic_DNA"/>
</dbReference>
<comment type="caution">
    <text evidence="3">The sequence shown here is derived from an EMBL/GenBank/DDBJ whole genome shotgun (WGS) entry which is preliminary data.</text>
</comment>